<dbReference type="InterPro" id="IPR000182">
    <property type="entry name" value="GNAT_dom"/>
</dbReference>
<evidence type="ECO:0000256" key="2">
    <source>
        <dbReference type="ARBA" id="ARBA00023315"/>
    </source>
</evidence>
<dbReference type="PANTHER" id="PTHR43792">
    <property type="entry name" value="GNAT FAMILY, PUTATIVE (AFU_ORTHOLOGUE AFUA_3G00765)-RELATED-RELATED"/>
    <property type="match status" value="1"/>
</dbReference>
<dbReference type="RefSeq" id="WP_145763785.1">
    <property type="nucleotide sequence ID" value="NZ_VIWW01000001.1"/>
</dbReference>
<feature type="domain" description="N-acetyltransferase" evidence="4">
    <location>
        <begin position="12"/>
        <end position="177"/>
    </location>
</feature>
<organism evidence="5 6">
    <name type="scientific">Streptomyces brevispora</name>
    <dbReference type="NCBI Taxonomy" id="887462"/>
    <lineage>
        <taxon>Bacteria</taxon>
        <taxon>Bacillati</taxon>
        <taxon>Actinomycetota</taxon>
        <taxon>Actinomycetes</taxon>
        <taxon>Kitasatosporales</taxon>
        <taxon>Streptomycetaceae</taxon>
        <taxon>Streptomyces</taxon>
    </lineage>
</organism>
<dbReference type="GO" id="GO:0005737">
    <property type="term" value="C:cytoplasm"/>
    <property type="evidence" value="ECO:0007669"/>
    <property type="project" value="TreeGrafter"/>
</dbReference>
<dbReference type="PANTHER" id="PTHR43792:SF8">
    <property type="entry name" value="[RIBOSOMAL PROTEIN US5]-ALANINE N-ACETYLTRANSFERASE"/>
    <property type="match status" value="1"/>
</dbReference>
<dbReference type="EMBL" id="VIWW01000001">
    <property type="protein sequence ID" value="TWG03456.1"/>
    <property type="molecule type" value="Genomic_DNA"/>
</dbReference>
<keyword evidence="2" id="KW-0012">Acyltransferase</keyword>
<evidence type="ECO:0000259" key="4">
    <source>
        <dbReference type="PROSITE" id="PS51186"/>
    </source>
</evidence>
<name>A0A561UVT2_9ACTN</name>
<evidence type="ECO:0000256" key="1">
    <source>
        <dbReference type="ARBA" id="ARBA00022679"/>
    </source>
</evidence>
<proteinExistence type="inferred from homology"/>
<evidence type="ECO:0000313" key="5">
    <source>
        <dbReference type="EMBL" id="TWG03456.1"/>
    </source>
</evidence>
<keyword evidence="5" id="KW-0689">Ribosomal protein</keyword>
<dbReference type="SUPFAM" id="SSF55729">
    <property type="entry name" value="Acyl-CoA N-acyltransferases (Nat)"/>
    <property type="match status" value="1"/>
</dbReference>
<comment type="similarity">
    <text evidence="3">Belongs to the acetyltransferase family. RimJ subfamily.</text>
</comment>
<dbReference type="OrthoDB" id="5242221at2"/>
<keyword evidence="5" id="KW-0687">Ribonucleoprotein</keyword>
<evidence type="ECO:0000256" key="3">
    <source>
        <dbReference type="ARBA" id="ARBA00038502"/>
    </source>
</evidence>
<comment type="caution">
    <text evidence="5">The sequence shown here is derived from an EMBL/GenBank/DDBJ whole genome shotgun (WGS) entry which is preliminary data.</text>
</comment>
<dbReference type="InterPro" id="IPR051531">
    <property type="entry name" value="N-acetyltransferase"/>
</dbReference>
<sequence length="194" mass="21629">MINETHRLDAEVRLRPVTAADAASLAESMTRSRAYMRPWEPRRPDAFYTEEGQRQRLAGLLADREAGRAMAWVLADEEDRAIGGFNLNAIALGPFRSATLGYWVDVEYTGRGLATAAVRKICDLARDELRLHRVEAGTVTANTASQRVLTKCGFEQFGLAPRYLHIDGEWRDHRLFQRILHDGPLTGEPAAPGA</sequence>
<dbReference type="Proteomes" id="UP000318186">
    <property type="component" value="Unassembled WGS sequence"/>
</dbReference>
<dbReference type="GO" id="GO:0008999">
    <property type="term" value="F:protein-N-terminal-alanine acetyltransferase activity"/>
    <property type="evidence" value="ECO:0007669"/>
    <property type="project" value="TreeGrafter"/>
</dbReference>
<gene>
    <name evidence="5" type="ORF">FHX80_111883</name>
</gene>
<accession>A0A561UVT2</accession>
<dbReference type="AlphaFoldDB" id="A0A561UVT2"/>
<dbReference type="GO" id="GO:0005840">
    <property type="term" value="C:ribosome"/>
    <property type="evidence" value="ECO:0007669"/>
    <property type="project" value="UniProtKB-KW"/>
</dbReference>
<dbReference type="Pfam" id="PF13302">
    <property type="entry name" value="Acetyltransf_3"/>
    <property type="match status" value="1"/>
</dbReference>
<reference evidence="5 6" key="1">
    <citation type="submission" date="2019-06" db="EMBL/GenBank/DDBJ databases">
        <title>Sequencing the genomes of 1000 actinobacteria strains.</title>
        <authorList>
            <person name="Klenk H.-P."/>
        </authorList>
    </citation>
    <scope>NUCLEOTIDE SEQUENCE [LARGE SCALE GENOMIC DNA]</scope>
    <source>
        <strain evidence="5 6">DSM 42059</strain>
    </source>
</reference>
<protein>
    <submittedName>
        <fullName evidence="5">[SSU ribosomal protein S5P]-alanine acetyltransferase</fullName>
    </submittedName>
</protein>
<dbReference type="InterPro" id="IPR016181">
    <property type="entry name" value="Acyl_CoA_acyltransferase"/>
</dbReference>
<dbReference type="PROSITE" id="PS51186">
    <property type="entry name" value="GNAT"/>
    <property type="match status" value="1"/>
</dbReference>
<dbReference type="Gene3D" id="3.40.630.30">
    <property type="match status" value="1"/>
</dbReference>
<evidence type="ECO:0000313" key="6">
    <source>
        <dbReference type="Proteomes" id="UP000318186"/>
    </source>
</evidence>
<keyword evidence="1 5" id="KW-0808">Transferase</keyword>